<name>A0A915JK66_ROMCU</name>
<organism evidence="2 3">
    <name type="scientific">Romanomermis culicivorax</name>
    <name type="common">Nematode worm</name>
    <dbReference type="NCBI Taxonomy" id="13658"/>
    <lineage>
        <taxon>Eukaryota</taxon>
        <taxon>Metazoa</taxon>
        <taxon>Ecdysozoa</taxon>
        <taxon>Nematoda</taxon>
        <taxon>Enoplea</taxon>
        <taxon>Dorylaimia</taxon>
        <taxon>Mermithida</taxon>
        <taxon>Mermithoidea</taxon>
        <taxon>Mermithidae</taxon>
        <taxon>Romanomermis</taxon>
    </lineage>
</organism>
<keyword evidence="1" id="KW-1133">Transmembrane helix</keyword>
<proteinExistence type="predicted"/>
<sequence length="243" mass="27324">MASLSTINEQSLCSKVTYSTEHLTTFAIFRQTPYAIHANVDHLLAYGIVTSGVIVGRVLFAGQKLFRKSRDCSKSIYRKMTRVIGMPFALLKGASIYNHLMYIRLANIAFVKQSASSCTALYHNLTYRPESDSRRLVCKTRSFDFFNPMPQERNFCCISSETPSCATIFVMMVPQSPTIQFPTGIADLYASLTDVDADNFALKHPTSDRFVSIVRSENFLSRQLSFTLIPLAVHSRKTIVGYL</sequence>
<feature type="transmembrane region" description="Helical" evidence="1">
    <location>
        <begin position="83"/>
        <end position="103"/>
    </location>
</feature>
<accession>A0A915JK66</accession>
<dbReference type="AlphaFoldDB" id="A0A915JK66"/>
<dbReference type="WBParaSite" id="nRc.2.0.1.t26560-RA">
    <property type="protein sequence ID" value="nRc.2.0.1.t26560-RA"/>
    <property type="gene ID" value="nRc.2.0.1.g26560"/>
</dbReference>
<evidence type="ECO:0000256" key="1">
    <source>
        <dbReference type="SAM" id="Phobius"/>
    </source>
</evidence>
<keyword evidence="1" id="KW-0812">Transmembrane</keyword>
<evidence type="ECO:0000313" key="2">
    <source>
        <dbReference type="Proteomes" id="UP000887565"/>
    </source>
</evidence>
<evidence type="ECO:0000313" key="3">
    <source>
        <dbReference type="WBParaSite" id="nRc.2.0.1.t26560-RA"/>
    </source>
</evidence>
<keyword evidence="1" id="KW-0472">Membrane</keyword>
<reference evidence="3" key="1">
    <citation type="submission" date="2022-11" db="UniProtKB">
        <authorList>
            <consortium name="WormBaseParasite"/>
        </authorList>
    </citation>
    <scope>IDENTIFICATION</scope>
</reference>
<protein>
    <submittedName>
        <fullName evidence="3">Uncharacterized protein</fullName>
    </submittedName>
</protein>
<dbReference type="Proteomes" id="UP000887565">
    <property type="component" value="Unplaced"/>
</dbReference>
<feature type="transmembrane region" description="Helical" evidence="1">
    <location>
        <begin position="43"/>
        <end position="62"/>
    </location>
</feature>
<keyword evidence="2" id="KW-1185">Reference proteome</keyword>